<comment type="caution">
    <text evidence="1">The sequence shown here is derived from an EMBL/GenBank/DDBJ whole genome shotgun (WGS) entry which is preliminary data.</text>
</comment>
<dbReference type="GO" id="GO:0004363">
    <property type="term" value="F:glutathione synthase activity"/>
    <property type="evidence" value="ECO:0007669"/>
    <property type="project" value="InterPro"/>
</dbReference>
<dbReference type="Gene3D" id="1.10.1080.10">
    <property type="entry name" value="Glutathione Synthetase, Chain A, domain 3"/>
    <property type="match status" value="1"/>
</dbReference>
<dbReference type="GO" id="GO:0005524">
    <property type="term" value="F:ATP binding"/>
    <property type="evidence" value="ECO:0007669"/>
    <property type="project" value="InterPro"/>
</dbReference>
<protein>
    <recommendedName>
        <fullName evidence="3">Glutathione synthase</fullName>
    </recommendedName>
</protein>
<evidence type="ECO:0000313" key="1">
    <source>
        <dbReference type="EMBL" id="KAJ1195247.1"/>
    </source>
</evidence>
<dbReference type="Proteomes" id="UP001066276">
    <property type="component" value="Chromosome 2_2"/>
</dbReference>
<proteinExistence type="predicted"/>
<dbReference type="Pfam" id="PF03917">
    <property type="entry name" value="GSH_synth_ATP"/>
    <property type="match status" value="1"/>
</dbReference>
<evidence type="ECO:0008006" key="3">
    <source>
        <dbReference type="Google" id="ProtNLM"/>
    </source>
</evidence>
<dbReference type="GO" id="GO:0043295">
    <property type="term" value="F:glutathione binding"/>
    <property type="evidence" value="ECO:0007669"/>
    <property type="project" value="TreeGrafter"/>
</dbReference>
<reference evidence="1" key="1">
    <citation type="journal article" date="2022" name="bioRxiv">
        <title>Sequencing and chromosome-scale assembly of the giantPleurodeles waltlgenome.</title>
        <authorList>
            <person name="Brown T."/>
            <person name="Elewa A."/>
            <person name="Iarovenko S."/>
            <person name="Subramanian E."/>
            <person name="Araus A.J."/>
            <person name="Petzold A."/>
            <person name="Susuki M."/>
            <person name="Suzuki K.-i.T."/>
            <person name="Hayashi T."/>
            <person name="Toyoda A."/>
            <person name="Oliveira C."/>
            <person name="Osipova E."/>
            <person name="Leigh N.D."/>
            <person name="Simon A."/>
            <person name="Yun M.H."/>
        </authorList>
    </citation>
    <scope>NUCLEOTIDE SEQUENCE</scope>
    <source>
        <strain evidence="1">20211129_DDA</strain>
        <tissue evidence="1">Liver</tissue>
    </source>
</reference>
<gene>
    <name evidence="1" type="ORF">NDU88_004528</name>
</gene>
<dbReference type="AlphaFoldDB" id="A0AAV7V1P2"/>
<organism evidence="1 2">
    <name type="scientific">Pleurodeles waltl</name>
    <name type="common">Iberian ribbed newt</name>
    <dbReference type="NCBI Taxonomy" id="8319"/>
    <lineage>
        <taxon>Eukaryota</taxon>
        <taxon>Metazoa</taxon>
        <taxon>Chordata</taxon>
        <taxon>Craniata</taxon>
        <taxon>Vertebrata</taxon>
        <taxon>Euteleostomi</taxon>
        <taxon>Amphibia</taxon>
        <taxon>Batrachia</taxon>
        <taxon>Caudata</taxon>
        <taxon>Salamandroidea</taxon>
        <taxon>Salamandridae</taxon>
        <taxon>Pleurodelinae</taxon>
        <taxon>Pleurodeles</taxon>
    </lineage>
</organism>
<dbReference type="Gene3D" id="3.30.1490.50">
    <property type="match status" value="1"/>
</dbReference>
<dbReference type="InterPro" id="IPR014709">
    <property type="entry name" value="Glutathione_synthase_C_euk"/>
</dbReference>
<evidence type="ECO:0000313" key="2">
    <source>
        <dbReference type="Proteomes" id="UP001066276"/>
    </source>
</evidence>
<keyword evidence="2" id="KW-1185">Reference proteome</keyword>
<dbReference type="GO" id="GO:0005829">
    <property type="term" value="C:cytosol"/>
    <property type="evidence" value="ECO:0007669"/>
    <property type="project" value="TreeGrafter"/>
</dbReference>
<sequence>MERSRAVKCPDVATHLAGTKKVQQELSRPGALERFLPGDPEAVARIRATYAGLYSLDEGEEGDRNAAMAIRNPERFVLKTQRDGGGMSTHSLVACISASGSVCPKSLKGMF</sequence>
<dbReference type="PANTHER" id="PTHR11130:SF0">
    <property type="entry name" value="GLUTATHIONE SYNTHETASE"/>
    <property type="match status" value="1"/>
</dbReference>
<dbReference type="EMBL" id="JANPWB010000004">
    <property type="protein sequence ID" value="KAJ1195247.1"/>
    <property type="molecule type" value="Genomic_DNA"/>
</dbReference>
<dbReference type="InterPro" id="IPR005615">
    <property type="entry name" value="Glutathione_synthase"/>
</dbReference>
<dbReference type="InterPro" id="IPR014042">
    <property type="entry name" value="Glutathione_synthase_a-hlx"/>
</dbReference>
<dbReference type="PANTHER" id="PTHR11130">
    <property type="entry name" value="GLUTATHIONE SYNTHETASE"/>
    <property type="match status" value="1"/>
</dbReference>
<name>A0AAV7V1P2_PLEWA</name>
<accession>A0AAV7V1P2</accession>
<dbReference type="SUPFAM" id="SSF56059">
    <property type="entry name" value="Glutathione synthetase ATP-binding domain-like"/>
    <property type="match status" value="1"/>
</dbReference>